<comment type="caution">
    <text evidence="1">The sequence shown here is derived from an EMBL/GenBank/DDBJ whole genome shotgun (WGS) entry which is preliminary data.</text>
</comment>
<dbReference type="EMBL" id="LWMH01000001">
    <property type="protein sequence ID" value="KZS45003.1"/>
    <property type="molecule type" value="Genomic_DNA"/>
</dbReference>
<proteinExistence type="predicted"/>
<dbReference type="OrthoDB" id="9976086at2"/>
<dbReference type="RefSeq" id="WP_063477507.1">
    <property type="nucleotide sequence ID" value="NZ_JBCMWP010000019.1"/>
</dbReference>
<gene>
    <name evidence="1" type="ORF">AWU65_03210</name>
</gene>
<reference evidence="1" key="1">
    <citation type="journal article" date="2016" name="Genome Announc.">
        <title>Draft genomes of two strains of Paenibacillus glucanolyticus with capability to degrade lignocellulose.</title>
        <authorList>
            <person name="Mathews S.L."/>
            <person name="Pawlak J."/>
            <person name="Grunden A.M."/>
        </authorList>
    </citation>
    <scope>NUCLEOTIDE SEQUENCE [LARGE SCALE GENOMIC DNA]</scope>
    <source>
        <strain evidence="1">SLM1</strain>
    </source>
</reference>
<sequence length="228" mass="26071">MSENMMNKISAGSIIVTKDKCRYLVVTSEVKDSVRMGPFLNYKLINIGSWTLSEPSFSCPSRLIEWISTKHKSSIVSVIPENELLPAIPWSHNNDYVTEQGPFVVVSEVDEKYEFLCNSIGDFTNNFEDALLFYTKEEVPLNRAGESIRRFADFLPIRKVSIQSNNYCFNFETNADEAVLESIMEYLTCKVIGYSDDDIVPELQQRGYYAKVISEILIKPDQILSSDW</sequence>
<dbReference type="AlphaFoldDB" id="A0A163GJ65"/>
<protein>
    <submittedName>
        <fullName evidence="1">Uncharacterized protein</fullName>
    </submittedName>
</protein>
<evidence type="ECO:0000313" key="2">
    <source>
        <dbReference type="Proteomes" id="UP000076796"/>
    </source>
</evidence>
<organism evidence="1 2">
    <name type="scientific">Paenibacillus glucanolyticus</name>
    <dbReference type="NCBI Taxonomy" id="59843"/>
    <lineage>
        <taxon>Bacteria</taxon>
        <taxon>Bacillati</taxon>
        <taxon>Bacillota</taxon>
        <taxon>Bacilli</taxon>
        <taxon>Bacillales</taxon>
        <taxon>Paenibacillaceae</taxon>
        <taxon>Paenibacillus</taxon>
    </lineage>
</organism>
<name>A0A163GJ65_9BACL</name>
<keyword evidence="2" id="KW-1185">Reference proteome</keyword>
<dbReference type="Proteomes" id="UP000076796">
    <property type="component" value="Unassembled WGS sequence"/>
</dbReference>
<accession>A0A163GJ65</accession>
<evidence type="ECO:0000313" key="1">
    <source>
        <dbReference type="EMBL" id="KZS45003.1"/>
    </source>
</evidence>